<proteinExistence type="predicted"/>
<comment type="caution">
    <text evidence="1">The sequence shown here is derived from an EMBL/GenBank/DDBJ whole genome shotgun (WGS) entry which is preliminary data.</text>
</comment>
<dbReference type="Proteomes" id="UP000246569">
    <property type="component" value="Unassembled WGS sequence"/>
</dbReference>
<gene>
    <name evidence="1" type="ORF">C7443_101508</name>
</gene>
<evidence type="ECO:0000313" key="2">
    <source>
        <dbReference type="Proteomes" id="UP000246569"/>
    </source>
</evidence>
<evidence type="ECO:0000313" key="1">
    <source>
        <dbReference type="EMBL" id="PWV66020.1"/>
    </source>
</evidence>
<dbReference type="RefSeq" id="WP_110016995.1">
    <property type="nucleotide sequence ID" value="NZ_QGTJ01000001.1"/>
</dbReference>
<reference evidence="1 2" key="1">
    <citation type="submission" date="2018-05" db="EMBL/GenBank/DDBJ databases">
        <title>Genomic Encyclopedia of Type Strains, Phase IV (KMG-IV): sequencing the most valuable type-strain genomes for metagenomic binning, comparative biology and taxonomic classification.</title>
        <authorList>
            <person name="Goeker M."/>
        </authorList>
    </citation>
    <scope>NUCLEOTIDE SEQUENCE [LARGE SCALE GENOMIC DNA]</scope>
    <source>
        <strain evidence="1 2">DSM 23606</strain>
    </source>
</reference>
<organism evidence="1 2">
    <name type="scientific">Plasticicumulans acidivorans</name>
    <dbReference type="NCBI Taxonomy" id="886464"/>
    <lineage>
        <taxon>Bacteria</taxon>
        <taxon>Pseudomonadati</taxon>
        <taxon>Pseudomonadota</taxon>
        <taxon>Gammaproteobacteria</taxon>
        <taxon>Candidatus Competibacteraceae</taxon>
        <taxon>Plasticicumulans</taxon>
    </lineage>
</organism>
<dbReference type="OrthoDB" id="983041at2"/>
<dbReference type="EMBL" id="QGTJ01000001">
    <property type="protein sequence ID" value="PWV66020.1"/>
    <property type="molecule type" value="Genomic_DNA"/>
</dbReference>
<keyword evidence="2" id="KW-1185">Reference proteome</keyword>
<name>A0A317N1L4_9GAMM</name>
<accession>A0A317N1L4</accession>
<dbReference type="AlphaFoldDB" id="A0A317N1L4"/>
<protein>
    <submittedName>
        <fullName evidence="1">Uncharacterized protein</fullName>
    </submittedName>
</protein>
<sequence>MQDQHITGADLIGSERRRQIESERFSAEHDDVHTRDELAWAAICYVIPPKKRQMSVCGMCWGWKPQYWPESWSTEWWKPGAGNLEGRISELVKAGALIAAEIDRLKRAGVFDPSI</sequence>